<protein>
    <submittedName>
        <fullName evidence="1">DUF1963 domain-containing protein</fullName>
    </submittedName>
</protein>
<dbReference type="RefSeq" id="WP_160645423.1">
    <property type="nucleotide sequence ID" value="NZ_SIJB01000016.1"/>
</dbReference>
<name>A0A6N9Q2L5_9BACL</name>
<keyword evidence="2" id="KW-1185">Reference proteome</keyword>
<dbReference type="Proteomes" id="UP000448943">
    <property type="component" value="Unassembled WGS sequence"/>
</dbReference>
<dbReference type="Pfam" id="PF09234">
    <property type="entry name" value="DUF1963"/>
    <property type="match status" value="1"/>
</dbReference>
<dbReference type="OrthoDB" id="8856529at2"/>
<dbReference type="SUPFAM" id="SSF103032">
    <property type="entry name" value="Hypothetical protein YwqG"/>
    <property type="match status" value="1"/>
</dbReference>
<comment type="caution">
    <text evidence="1">The sequence shown here is derived from an EMBL/GenBank/DDBJ whole genome shotgun (WGS) entry which is preliminary data.</text>
</comment>
<dbReference type="PANTHER" id="PTHR36436">
    <property type="entry name" value="SLL5081 PROTEIN"/>
    <property type="match status" value="1"/>
</dbReference>
<dbReference type="AlphaFoldDB" id="A0A6N9Q2L5"/>
<reference evidence="1 2" key="1">
    <citation type="submission" date="2019-01" db="EMBL/GenBank/DDBJ databases">
        <title>Chengkuizengella sp. nov., isolated from deep-sea sediment of East Pacific Ocean.</title>
        <authorList>
            <person name="Yang J."/>
            <person name="Lai Q."/>
            <person name="Shao Z."/>
        </authorList>
    </citation>
    <scope>NUCLEOTIDE SEQUENCE [LARGE SCALE GENOMIC DNA]</scope>
    <source>
        <strain evidence="1 2">YPA3-1-1</strain>
    </source>
</reference>
<dbReference type="PANTHER" id="PTHR36436:SF6">
    <property type="entry name" value="SLL5081 PROTEIN"/>
    <property type="match status" value="1"/>
</dbReference>
<dbReference type="Gene3D" id="2.30.320.10">
    <property type="entry name" value="YwqG-like"/>
    <property type="match status" value="1"/>
</dbReference>
<dbReference type="InterPro" id="IPR035948">
    <property type="entry name" value="YwqG-like_sf"/>
</dbReference>
<sequence length="273" mass="31643">MTKNQKLSLPKELESYREQIQNTVKPSIKITTRKRSTTIHQSKFAGNPFLPKTVEHPKDVEGKPMKLLAQLNFKEIPTLEHMPKEGILQFFISAEDDLMGLDFNDMTKQSNFKILYHQNIIKDESLLITDFSYMDELDTVDFPIEYELALSFDLSSEPVSIGDFRNGELLGESVDLDQMVSREGKDDIELWDLYNDEFLGEGHKIGGYPFFTQMDPREDDKELEEHDILLLQIDTDDDVGIMWGDAGVANFFIRKEDLEKLDFSNVLYNWDCH</sequence>
<evidence type="ECO:0000313" key="1">
    <source>
        <dbReference type="EMBL" id="NBI28628.1"/>
    </source>
</evidence>
<dbReference type="InterPro" id="IPR015315">
    <property type="entry name" value="DUF1963"/>
</dbReference>
<evidence type="ECO:0000313" key="2">
    <source>
        <dbReference type="Proteomes" id="UP000448943"/>
    </source>
</evidence>
<proteinExistence type="predicted"/>
<organism evidence="1 2">
    <name type="scientific">Chengkuizengella marina</name>
    <dbReference type="NCBI Taxonomy" id="2507566"/>
    <lineage>
        <taxon>Bacteria</taxon>
        <taxon>Bacillati</taxon>
        <taxon>Bacillota</taxon>
        <taxon>Bacilli</taxon>
        <taxon>Bacillales</taxon>
        <taxon>Paenibacillaceae</taxon>
        <taxon>Chengkuizengella</taxon>
    </lineage>
</organism>
<accession>A0A6N9Q2L5</accession>
<gene>
    <name evidence="1" type="ORF">ERL59_06635</name>
</gene>
<dbReference type="EMBL" id="SIJB01000016">
    <property type="protein sequence ID" value="NBI28628.1"/>
    <property type="molecule type" value="Genomic_DNA"/>
</dbReference>